<reference evidence="1" key="1">
    <citation type="submission" date="2020-08" db="EMBL/GenBank/DDBJ databases">
        <title>Multicomponent nature underlies the extraordinary mechanical properties of spider dragline silk.</title>
        <authorList>
            <person name="Kono N."/>
            <person name="Nakamura H."/>
            <person name="Mori M."/>
            <person name="Yoshida Y."/>
            <person name="Ohtoshi R."/>
            <person name="Malay A.D."/>
            <person name="Moran D.A.P."/>
            <person name="Tomita M."/>
            <person name="Numata K."/>
            <person name="Arakawa K."/>
        </authorList>
    </citation>
    <scope>NUCLEOTIDE SEQUENCE</scope>
</reference>
<name>A0A8X6Q5F5_NEPPI</name>
<comment type="caution">
    <text evidence="1">The sequence shown here is derived from an EMBL/GenBank/DDBJ whole genome shotgun (WGS) entry which is preliminary data.</text>
</comment>
<evidence type="ECO:0000313" key="2">
    <source>
        <dbReference type="Proteomes" id="UP000887013"/>
    </source>
</evidence>
<keyword evidence="2" id="KW-1185">Reference proteome</keyword>
<dbReference type="GO" id="GO:0003676">
    <property type="term" value="F:nucleic acid binding"/>
    <property type="evidence" value="ECO:0007669"/>
    <property type="project" value="InterPro"/>
</dbReference>
<organism evidence="1 2">
    <name type="scientific">Nephila pilipes</name>
    <name type="common">Giant wood spider</name>
    <name type="synonym">Nephila maculata</name>
    <dbReference type="NCBI Taxonomy" id="299642"/>
    <lineage>
        <taxon>Eukaryota</taxon>
        <taxon>Metazoa</taxon>
        <taxon>Ecdysozoa</taxon>
        <taxon>Arthropoda</taxon>
        <taxon>Chelicerata</taxon>
        <taxon>Arachnida</taxon>
        <taxon>Araneae</taxon>
        <taxon>Araneomorphae</taxon>
        <taxon>Entelegynae</taxon>
        <taxon>Araneoidea</taxon>
        <taxon>Nephilidae</taxon>
        <taxon>Nephila</taxon>
    </lineage>
</organism>
<sequence>MDTWFLHHDNANVDRANACTKFLEHPHYSSDSTPCDITQLPHVKMKMKGMRFSSDEDLLRPWENKGALVHRET</sequence>
<dbReference type="OrthoDB" id="10017160at2759"/>
<dbReference type="Proteomes" id="UP000887013">
    <property type="component" value="Unassembled WGS sequence"/>
</dbReference>
<dbReference type="InterPro" id="IPR036397">
    <property type="entry name" value="RNaseH_sf"/>
</dbReference>
<protein>
    <submittedName>
        <fullName evidence="1">Uncharacterized protein</fullName>
    </submittedName>
</protein>
<proteinExistence type="predicted"/>
<evidence type="ECO:0000313" key="1">
    <source>
        <dbReference type="EMBL" id="GFU03412.1"/>
    </source>
</evidence>
<gene>
    <name evidence="1" type="ORF">NPIL_388241</name>
</gene>
<dbReference type="EMBL" id="BMAW01076847">
    <property type="protein sequence ID" value="GFU03412.1"/>
    <property type="molecule type" value="Genomic_DNA"/>
</dbReference>
<accession>A0A8X6Q5F5</accession>
<dbReference type="AlphaFoldDB" id="A0A8X6Q5F5"/>
<dbReference type="Gene3D" id="3.30.420.10">
    <property type="entry name" value="Ribonuclease H-like superfamily/Ribonuclease H"/>
    <property type="match status" value="1"/>
</dbReference>